<dbReference type="InterPro" id="IPR036397">
    <property type="entry name" value="RNaseH_sf"/>
</dbReference>
<dbReference type="OrthoDB" id="2417635at2759"/>
<accession>A0A4Y2E8S8</accession>
<comment type="caution">
    <text evidence="2">The sequence shown here is derived from an EMBL/GenBank/DDBJ whole genome shotgun (WGS) entry which is preliminary data.</text>
</comment>
<feature type="compositionally biased region" description="Low complexity" evidence="1">
    <location>
        <begin position="127"/>
        <end position="136"/>
    </location>
</feature>
<dbReference type="GO" id="GO:0003676">
    <property type="term" value="F:nucleic acid binding"/>
    <property type="evidence" value="ECO:0007669"/>
    <property type="project" value="InterPro"/>
</dbReference>
<sequence length="152" mass="17787">MVWGCISDAGVGSLCFIERYMNEYMYLSILKQNVLSSAEKIFLGQTTFTFQQDNDPKLTSKICQEWCLYHAKQQLHSPPQSPDLNTIEYLWEEIGRELRKYDIKNKVELLSAIQDSWSNISPETTTKKTLGSQTTTFERSYKDHRRTHRPLK</sequence>
<feature type="region of interest" description="Disordered" evidence="1">
    <location>
        <begin position="123"/>
        <end position="152"/>
    </location>
</feature>
<dbReference type="Proteomes" id="UP000499080">
    <property type="component" value="Unassembled WGS sequence"/>
</dbReference>
<dbReference type="EMBL" id="BGPR01000526">
    <property type="protein sequence ID" value="GBM24736.1"/>
    <property type="molecule type" value="Genomic_DNA"/>
</dbReference>
<feature type="compositionally biased region" description="Basic residues" evidence="1">
    <location>
        <begin position="142"/>
        <end position="152"/>
    </location>
</feature>
<evidence type="ECO:0000313" key="2">
    <source>
        <dbReference type="EMBL" id="GBM24736.1"/>
    </source>
</evidence>
<reference evidence="2 3" key="1">
    <citation type="journal article" date="2019" name="Sci. Rep.">
        <title>Orb-weaving spider Araneus ventricosus genome elucidates the spidroin gene catalogue.</title>
        <authorList>
            <person name="Kono N."/>
            <person name="Nakamura H."/>
            <person name="Ohtoshi R."/>
            <person name="Moran D.A.P."/>
            <person name="Shinohara A."/>
            <person name="Yoshida Y."/>
            <person name="Fujiwara M."/>
            <person name="Mori M."/>
            <person name="Tomita M."/>
            <person name="Arakawa K."/>
        </authorList>
    </citation>
    <scope>NUCLEOTIDE SEQUENCE [LARGE SCALE GENOMIC DNA]</scope>
</reference>
<proteinExistence type="predicted"/>
<keyword evidence="3" id="KW-1185">Reference proteome</keyword>
<name>A0A4Y2E8S8_ARAVE</name>
<dbReference type="AlphaFoldDB" id="A0A4Y2E8S8"/>
<gene>
    <name evidence="2" type="primary">TCB2_175</name>
    <name evidence="2" type="ORF">AVEN_141810_1</name>
</gene>
<protein>
    <submittedName>
        <fullName evidence="2">Transposable element Tcb2 transposase</fullName>
    </submittedName>
</protein>
<evidence type="ECO:0000256" key="1">
    <source>
        <dbReference type="SAM" id="MobiDB-lite"/>
    </source>
</evidence>
<dbReference type="Gene3D" id="3.30.420.10">
    <property type="entry name" value="Ribonuclease H-like superfamily/Ribonuclease H"/>
    <property type="match status" value="1"/>
</dbReference>
<organism evidence="2 3">
    <name type="scientific">Araneus ventricosus</name>
    <name type="common">Orbweaver spider</name>
    <name type="synonym">Epeira ventricosa</name>
    <dbReference type="NCBI Taxonomy" id="182803"/>
    <lineage>
        <taxon>Eukaryota</taxon>
        <taxon>Metazoa</taxon>
        <taxon>Ecdysozoa</taxon>
        <taxon>Arthropoda</taxon>
        <taxon>Chelicerata</taxon>
        <taxon>Arachnida</taxon>
        <taxon>Araneae</taxon>
        <taxon>Araneomorphae</taxon>
        <taxon>Entelegynae</taxon>
        <taxon>Araneoidea</taxon>
        <taxon>Araneidae</taxon>
        <taxon>Araneus</taxon>
    </lineage>
</organism>
<evidence type="ECO:0000313" key="3">
    <source>
        <dbReference type="Proteomes" id="UP000499080"/>
    </source>
</evidence>